<keyword evidence="6 11" id="KW-0812">Transmembrane</keyword>
<evidence type="ECO:0000256" key="9">
    <source>
        <dbReference type="ARBA" id="ARBA00037215"/>
    </source>
</evidence>
<dbReference type="InterPro" id="IPR000515">
    <property type="entry name" value="MetI-like"/>
</dbReference>
<dbReference type="NCBIfam" id="NF011662">
    <property type="entry name" value="PRK15082.1"/>
    <property type="match status" value="1"/>
</dbReference>
<keyword evidence="14" id="KW-1185">Reference proteome</keyword>
<evidence type="ECO:0000256" key="1">
    <source>
        <dbReference type="ARBA" id="ARBA00004429"/>
    </source>
</evidence>
<name>A0A6M8UDF7_9GAMM</name>
<keyword evidence="4" id="KW-1003">Cell membrane</keyword>
<accession>A0A6M8UDF7</accession>
<keyword evidence="8 11" id="KW-0472">Membrane</keyword>
<dbReference type="RefSeq" id="WP_173633551.1">
    <property type="nucleotide sequence ID" value="NZ_CP054212.1"/>
</dbReference>
<evidence type="ECO:0000256" key="2">
    <source>
        <dbReference type="ARBA" id="ARBA00009306"/>
    </source>
</evidence>
<reference evidence="13 14" key="1">
    <citation type="submission" date="2020-06" db="EMBL/GenBank/DDBJ databases">
        <title>Genome sequence of Paramixta manurensis strain PD-1.</title>
        <authorList>
            <person name="Lee C.W."/>
            <person name="Kim J."/>
        </authorList>
    </citation>
    <scope>NUCLEOTIDE SEQUENCE [LARGE SCALE GENOMIC DNA]</scope>
    <source>
        <strain evidence="13 14">PD-1</strain>
    </source>
</reference>
<comment type="similarity">
    <text evidence="2 11">Belongs to the binding-protein-dependent transport system permease family.</text>
</comment>
<feature type="transmembrane region" description="Helical" evidence="11">
    <location>
        <begin position="134"/>
        <end position="156"/>
    </location>
</feature>
<feature type="transmembrane region" description="Helical" evidence="11">
    <location>
        <begin position="162"/>
        <end position="181"/>
    </location>
</feature>
<evidence type="ECO:0000313" key="14">
    <source>
        <dbReference type="Proteomes" id="UP000505325"/>
    </source>
</evidence>
<gene>
    <name evidence="13" type="ORF">PMPD1_1584</name>
</gene>
<comment type="subcellular location">
    <subcellularLocation>
        <location evidence="1">Cell inner membrane</location>
        <topology evidence="1">Multi-pass membrane protein</topology>
    </subcellularLocation>
    <subcellularLocation>
        <location evidence="11">Cell membrane</location>
        <topology evidence="11">Multi-pass membrane protein</topology>
    </subcellularLocation>
</comment>
<feature type="transmembrane region" description="Helical" evidence="11">
    <location>
        <begin position="101"/>
        <end position="127"/>
    </location>
</feature>
<dbReference type="Pfam" id="PF12911">
    <property type="entry name" value="OppC_N"/>
    <property type="match status" value="1"/>
</dbReference>
<dbReference type="PROSITE" id="PS50928">
    <property type="entry name" value="ABC_TM1"/>
    <property type="match status" value="1"/>
</dbReference>
<keyword evidence="5" id="KW-0997">Cell inner membrane</keyword>
<dbReference type="PANTHER" id="PTHR43386:SF3">
    <property type="entry name" value="GLUTATHIONE TRANSPORT SYSTEM PERMEASE PROTEIN GSID"/>
    <property type="match status" value="1"/>
</dbReference>
<keyword evidence="7 11" id="KW-1133">Transmembrane helix</keyword>
<dbReference type="EMBL" id="CP054212">
    <property type="protein sequence ID" value="QKJ86537.1"/>
    <property type="molecule type" value="Genomic_DNA"/>
</dbReference>
<dbReference type="Proteomes" id="UP000505325">
    <property type="component" value="Chromosome"/>
</dbReference>
<feature type="domain" description="ABC transmembrane type-1" evidence="12">
    <location>
        <begin position="99"/>
        <end position="288"/>
    </location>
</feature>
<comment type="function">
    <text evidence="9">Part of the ABC transporter complex GsiABCD involved in glutathione import. Probably responsible for the translocation of the substrate across the membrane.</text>
</comment>
<dbReference type="InterPro" id="IPR025966">
    <property type="entry name" value="OppC_N"/>
</dbReference>
<dbReference type="PANTHER" id="PTHR43386">
    <property type="entry name" value="OLIGOPEPTIDE TRANSPORT SYSTEM PERMEASE PROTEIN APPC"/>
    <property type="match status" value="1"/>
</dbReference>
<evidence type="ECO:0000256" key="6">
    <source>
        <dbReference type="ARBA" id="ARBA00022692"/>
    </source>
</evidence>
<evidence type="ECO:0000256" key="4">
    <source>
        <dbReference type="ARBA" id="ARBA00022475"/>
    </source>
</evidence>
<keyword evidence="3 11" id="KW-0813">Transport</keyword>
<protein>
    <recommendedName>
        <fullName evidence="10">Glutathione transport system permease protein GsiD</fullName>
    </recommendedName>
</protein>
<dbReference type="CDD" id="cd06261">
    <property type="entry name" value="TM_PBP2"/>
    <property type="match status" value="1"/>
</dbReference>
<dbReference type="SUPFAM" id="SSF161098">
    <property type="entry name" value="MetI-like"/>
    <property type="match status" value="1"/>
</dbReference>
<dbReference type="GO" id="GO:0071916">
    <property type="term" value="F:dipeptide transmembrane transporter activity"/>
    <property type="evidence" value="ECO:0007669"/>
    <property type="project" value="TreeGrafter"/>
</dbReference>
<dbReference type="FunFam" id="1.10.3720.10:FF:000022">
    <property type="entry name" value="Glutathione ABC transporter permease GsiD"/>
    <property type="match status" value="1"/>
</dbReference>
<evidence type="ECO:0000256" key="8">
    <source>
        <dbReference type="ARBA" id="ARBA00023136"/>
    </source>
</evidence>
<evidence type="ECO:0000256" key="11">
    <source>
        <dbReference type="RuleBase" id="RU363032"/>
    </source>
</evidence>
<evidence type="ECO:0000256" key="10">
    <source>
        <dbReference type="ARBA" id="ARBA00041106"/>
    </source>
</evidence>
<evidence type="ECO:0000259" key="12">
    <source>
        <dbReference type="PROSITE" id="PS50928"/>
    </source>
</evidence>
<feature type="transmembrane region" description="Helical" evidence="11">
    <location>
        <begin position="220"/>
        <end position="245"/>
    </location>
</feature>
<feature type="transmembrane region" description="Helical" evidence="11">
    <location>
        <begin position="265"/>
        <end position="288"/>
    </location>
</feature>
<dbReference type="InterPro" id="IPR035906">
    <property type="entry name" value="MetI-like_sf"/>
</dbReference>
<evidence type="ECO:0000256" key="7">
    <source>
        <dbReference type="ARBA" id="ARBA00022989"/>
    </source>
</evidence>
<dbReference type="AlphaFoldDB" id="A0A6M8UDF7"/>
<sequence>MKNWRREAALKTMPTLNENRVRTPWREFWRRFRHQHVAMIAGLFVVALIIVAFIAPWIAPFDAENYFDYDRLNEGPSLVHWLGVDSLGRDIFSRILLGTRISLIAGFFSVAIGTVIGTLLGLVAGYYEGWWDRIIMRICDVLFAFPGILLAIAVVAIMGSGISNVIVAVAIFSIPAFARLVRGNTLVLKHQTYIESARSIGASDLTIILRHILPGTISSIVVYFTMRIGTSIITAASLSFLGLGAQPPTPEWGAMLNEARADMVMAPHVAVFPSLAIFLTVLAFNLLGDGLRDALDPKLKT</sequence>
<feature type="transmembrane region" description="Helical" evidence="11">
    <location>
        <begin position="37"/>
        <end position="59"/>
    </location>
</feature>
<evidence type="ECO:0000256" key="3">
    <source>
        <dbReference type="ARBA" id="ARBA00022448"/>
    </source>
</evidence>
<organism evidence="13 14">
    <name type="scientific">Paramixta manurensis</name>
    <dbReference type="NCBI Taxonomy" id="2740817"/>
    <lineage>
        <taxon>Bacteria</taxon>
        <taxon>Pseudomonadati</taxon>
        <taxon>Pseudomonadota</taxon>
        <taxon>Gammaproteobacteria</taxon>
        <taxon>Enterobacterales</taxon>
        <taxon>Erwiniaceae</taxon>
        <taxon>Paramixta</taxon>
    </lineage>
</organism>
<evidence type="ECO:0000313" key="13">
    <source>
        <dbReference type="EMBL" id="QKJ86537.1"/>
    </source>
</evidence>
<dbReference type="GO" id="GO:0005886">
    <property type="term" value="C:plasma membrane"/>
    <property type="evidence" value="ECO:0007669"/>
    <property type="project" value="UniProtKB-SubCell"/>
</dbReference>
<dbReference type="KEGG" id="pmak:PMPD1_1584"/>
<dbReference type="InterPro" id="IPR050366">
    <property type="entry name" value="BP-dependent_transpt_permease"/>
</dbReference>
<evidence type="ECO:0000256" key="5">
    <source>
        <dbReference type="ARBA" id="ARBA00022519"/>
    </source>
</evidence>
<dbReference type="Pfam" id="PF00528">
    <property type="entry name" value="BPD_transp_1"/>
    <property type="match status" value="1"/>
</dbReference>
<proteinExistence type="inferred from homology"/>
<dbReference type="Gene3D" id="1.10.3720.10">
    <property type="entry name" value="MetI-like"/>
    <property type="match status" value="1"/>
</dbReference>